<name>A0AAE0Z9Q8_9GAST</name>
<proteinExistence type="predicted"/>
<sequence>MCLNTARIPSPFACGQSIVVDCPWAGIPSCLVEDPDGEIPYNQQSVQAERTRTRTVPATPAALPVSRPVTQARVVSLSDL</sequence>
<evidence type="ECO:0000313" key="2">
    <source>
        <dbReference type="Proteomes" id="UP001283361"/>
    </source>
</evidence>
<comment type="caution">
    <text evidence="1">The sequence shown here is derived from an EMBL/GenBank/DDBJ whole genome shotgun (WGS) entry which is preliminary data.</text>
</comment>
<dbReference type="EMBL" id="JAWDGP010004318">
    <property type="protein sequence ID" value="KAK3765369.1"/>
    <property type="molecule type" value="Genomic_DNA"/>
</dbReference>
<protein>
    <submittedName>
        <fullName evidence="1">Uncharacterized protein</fullName>
    </submittedName>
</protein>
<accession>A0AAE0Z9Q8</accession>
<keyword evidence="2" id="KW-1185">Reference proteome</keyword>
<organism evidence="1 2">
    <name type="scientific">Elysia crispata</name>
    <name type="common">lettuce slug</name>
    <dbReference type="NCBI Taxonomy" id="231223"/>
    <lineage>
        <taxon>Eukaryota</taxon>
        <taxon>Metazoa</taxon>
        <taxon>Spiralia</taxon>
        <taxon>Lophotrochozoa</taxon>
        <taxon>Mollusca</taxon>
        <taxon>Gastropoda</taxon>
        <taxon>Heterobranchia</taxon>
        <taxon>Euthyneura</taxon>
        <taxon>Panpulmonata</taxon>
        <taxon>Sacoglossa</taxon>
        <taxon>Placobranchoidea</taxon>
        <taxon>Plakobranchidae</taxon>
        <taxon>Elysia</taxon>
    </lineage>
</organism>
<dbReference type="Proteomes" id="UP001283361">
    <property type="component" value="Unassembled WGS sequence"/>
</dbReference>
<gene>
    <name evidence="1" type="ORF">RRG08_065125</name>
</gene>
<dbReference type="AlphaFoldDB" id="A0AAE0Z9Q8"/>
<reference evidence="1" key="1">
    <citation type="journal article" date="2023" name="G3 (Bethesda)">
        <title>A reference genome for the long-term kleptoplast-retaining sea slug Elysia crispata morphotype clarki.</title>
        <authorList>
            <person name="Eastman K.E."/>
            <person name="Pendleton A.L."/>
            <person name="Shaikh M.A."/>
            <person name="Suttiyut T."/>
            <person name="Ogas R."/>
            <person name="Tomko P."/>
            <person name="Gavelis G."/>
            <person name="Widhalm J.R."/>
            <person name="Wisecaver J.H."/>
        </authorList>
    </citation>
    <scope>NUCLEOTIDE SEQUENCE</scope>
    <source>
        <strain evidence="1">ECLA1</strain>
    </source>
</reference>
<evidence type="ECO:0000313" key="1">
    <source>
        <dbReference type="EMBL" id="KAK3765369.1"/>
    </source>
</evidence>